<dbReference type="PANTHER" id="PTHR42866:SF2">
    <property type="entry name" value="3-DEOXY-MANNO-OCTULOSONATE CYTIDYLYLTRANSFERASE, MITOCHONDRIAL"/>
    <property type="match status" value="1"/>
</dbReference>
<proteinExistence type="inferred from homology"/>
<protein>
    <recommendedName>
        <fullName evidence="4">3-deoxy-manno-octulosonate cytidylyltransferase</fullName>
    </recommendedName>
</protein>
<evidence type="ECO:0008006" key="4">
    <source>
        <dbReference type="Google" id="ProtNLM"/>
    </source>
</evidence>
<evidence type="ECO:0000256" key="2">
    <source>
        <dbReference type="ARBA" id="ARBA00022695"/>
    </source>
</evidence>
<dbReference type="GO" id="GO:0008690">
    <property type="term" value="F:3-deoxy-manno-octulosonate cytidylyltransferase activity"/>
    <property type="evidence" value="ECO:0007669"/>
    <property type="project" value="InterPro"/>
</dbReference>
<dbReference type="InterPro" id="IPR003329">
    <property type="entry name" value="Cytidylyl_trans"/>
</dbReference>
<keyword evidence="1" id="KW-0808">Transferase</keyword>
<dbReference type="Pfam" id="PF02348">
    <property type="entry name" value="CTP_transf_3"/>
    <property type="match status" value="1"/>
</dbReference>
<accession>A0A381QIT4</accession>
<dbReference type="HAMAP" id="MF_00057">
    <property type="entry name" value="KdsB"/>
    <property type="match status" value="1"/>
</dbReference>
<dbReference type="InterPro" id="IPR004528">
    <property type="entry name" value="KdsB"/>
</dbReference>
<dbReference type="EMBL" id="UINC01001379">
    <property type="protein sequence ID" value="SUZ79242.1"/>
    <property type="molecule type" value="Genomic_DNA"/>
</dbReference>
<dbReference type="AlphaFoldDB" id="A0A381QIT4"/>
<sequence length="258" mass="28346">MSTKVLGIVPARLASARLPNKPLYPILGRPLIEWVWRRIEAMTVLDHAVVATDSTEVANLCKSLGAPVEMTSPDHPSGTDRVAEVADRSEYRGYDVIANVQGDEPLLKEAHVRATIDLVRDGTWEVGTCATPLNSDDARTDPTVVKLARAANGRALYFSRAPIPYKRDERPVAEELEREPYLRHVGIYAYTREALNDWVALAPSQLERLESLEQLRPLEAGLRIGVTIVGAADPGVDTMADVLRMEEKLSAQGVPSFA</sequence>
<dbReference type="PANTHER" id="PTHR42866">
    <property type="entry name" value="3-DEOXY-MANNO-OCTULOSONATE CYTIDYLYLTRANSFERASE"/>
    <property type="match status" value="1"/>
</dbReference>
<gene>
    <name evidence="3" type="ORF">METZ01_LOCUS32096</name>
</gene>
<dbReference type="CDD" id="cd02517">
    <property type="entry name" value="CMP-KDO-Synthetase"/>
    <property type="match status" value="1"/>
</dbReference>
<dbReference type="NCBIfam" id="TIGR00466">
    <property type="entry name" value="kdsB"/>
    <property type="match status" value="1"/>
</dbReference>
<dbReference type="GO" id="GO:0005829">
    <property type="term" value="C:cytosol"/>
    <property type="evidence" value="ECO:0007669"/>
    <property type="project" value="TreeGrafter"/>
</dbReference>
<keyword evidence="2" id="KW-0548">Nucleotidyltransferase</keyword>
<evidence type="ECO:0000256" key="1">
    <source>
        <dbReference type="ARBA" id="ARBA00022679"/>
    </source>
</evidence>
<dbReference type="NCBIfam" id="NF003952">
    <property type="entry name" value="PRK05450.1-5"/>
    <property type="match status" value="1"/>
</dbReference>
<dbReference type="InterPro" id="IPR029044">
    <property type="entry name" value="Nucleotide-diphossugar_trans"/>
</dbReference>
<dbReference type="Gene3D" id="3.90.550.10">
    <property type="entry name" value="Spore Coat Polysaccharide Biosynthesis Protein SpsA, Chain A"/>
    <property type="match status" value="1"/>
</dbReference>
<evidence type="ECO:0000313" key="3">
    <source>
        <dbReference type="EMBL" id="SUZ79242.1"/>
    </source>
</evidence>
<name>A0A381QIT4_9ZZZZ</name>
<dbReference type="SUPFAM" id="SSF53448">
    <property type="entry name" value="Nucleotide-diphospho-sugar transferases"/>
    <property type="match status" value="1"/>
</dbReference>
<organism evidence="3">
    <name type="scientific">marine metagenome</name>
    <dbReference type="NCBI Taxonomy" id="408172"/>
    <lineage>
        <taxon>unclassified sequences</taxon>
        <taxon>metagenomes</taxon>
        <taxon>ecological metagenomes</taxon>
    </lineage>
</organism>
<reference evidence="3" key="1">
    <citation type="submission" date="2018-05" db="EMBL/GenBank/DDBJ databases">
        <authorList>
            <person name="Lanie J.A."/>
            <person name="Ng W.-L."/>
            <person name="Kazmierczak K.M."/>
            <person name="Andrzejewski T.M."/>
            <person name="Davidsen T.M."/>
            <person name="Wayne K.J."/>
            <person name="Tettelin H."/>
            <person name="Glass J.I."/>
            <person name="Rusch D."/>
            <person name="Podicherti R."/>
            <person name="Tsui H.-C.T."/>
            <person name="Winkler M.E."/>
        </authorList>
    </citation>
    <scope>NUCLEOTIDE SEQUENCE</scope>
</reference>